<sequence>MDYVRRTSDDAERTQHLTTDILVDLDGDRAELTANMLVTFFPPGSDQLAPALRLVGLKSAFSALRTSEGWRLLRTDVTPLWQQLS</sequence>
<evidence type="ECO:0000259" key="1">
    <source>
        <dbReference type="Pfam" id="PF13577"/>
    </source>
</evidence>
<reference evidence="2" key="1">
    <citation type="submission" date="2020-11" db="EMBL/GenBank/DDBJ databases">
        <title>Isolation and identification of active actinomycetes.</title>
        <authorList>
            <person name="Sun X."/>
        </authorList>
    </citation>
    <scope>NUCLEOTIDE SEQUENCE</scope>
    <source>
        <strain evidence="2">NEAU-A11</strain>
    </source>
</reference>
<keyword evidence="3" id="KW-1185">Reference proteome</keyword>
<name>A0A931G5Z7_9ACTN</name>
<accession>A0A931G5Z7</accession>
<comment type="caution">
    <text evidence="2">The sequence shown here is derived from an EMBL/GenBank/DDBJ whole genome shotgun (WGS) entry which is preliminary data.</text>
</comment>
<dbReference type="Gene3D" id="3.10.450.50">
    <property type="match status" value="1"/>
</dbReference>
<evidence type="ECO:0000313" key="3">
    <source>
        <dbReference type="Proteomes" id="UP000598146"/>
    </source>
</evidence>
<gene>
    <name evidence="2" type="ORF">I4J89_48825</name>
</gene>
<dbReference type="Pfam" id="PF13577">
    <property type="entry name" value="SnoaL_4"/>
    <property type="match status" value="1"/>
</dbReference>
<feature type="domain" description="SnoaL-like" evidence="1">
    <location>
        <begin position="2"/>
        <end position="74"/>
    </location>
</feature>
<dbReference type="Proteomes" id="UP000598146">
    <property type="component" value="Unassembled WGS sequence"/>
</dbReference>
<organism evidence="2 3">
    <name type="scientific">Actinoplanes aureus</name>
    <dbReference type="NCBI Taxonomy" id="2792083"/>
    <lineage>
        <taxon>Bacteria</taxon>
        <taxon>Bacillati</taxon>
        <taxon>Actinomycetota</taxon>
        <taxon>Actinomycetes</taxon>
        <taxon>Micromonosporales</taxon>
        <taxon>Micromonosporaceae</taxon>
        <taxon>Actinoplanes</taxon>
    </lineage>
</organism>
<dbReference type="AlphaFoldDB" id="A0A931G5Z7"/>
<dbReference type="InterPro" id="IPR032710">
    <property type="entry name" value="NTF2-like_dom_sf"/>
</dbReference>
<protein>
    <submittedName>
        <fullName evidence="2">Nuclear transport factor 2 family protein</fullName>
    </submittedName>
</protein>
<evidence type="ECO:0000313" key="2">
    <source>
        <dbReference type="EMBL" id="MBG0569326.1"/>
    </source>
</evidence>
<dbReference type="SUPFAM" id="SSF54427">
    <property type="entry name" value="NTF2-like"/>
    <property type="match status" value="1"/>
</dbReference>
<dbReference type="InterPro" id="IPR037401">
    <property type="entry name" value="SnoaL-like"/>
</dbReference>
<dbReference type="EMBL" id="JADQTO010000072">
    <property type="protein sequence ID" value="MBG0569326.1"/>
    <property type="molecule type" value="Genomic_DNA"/>
</dbReference>
<proteinExistence type="predicted"/>